<gene>
    <name evidence="1" type="ORF">RSSM_02127</name>
</gene>
<name>M5UF08_9BACT</name>
<dbReference type="Proteomes" id="UP000011885">
    <property type="component" value="Unassembled WGS sequence"/>
</dbReference>
<reference evidence="1 2" key="1">
    <citation type="journal article" date="2013" name="Mar. Genomics">
        <title>Expression of sulfatases in Rhodopirellula baltica and the diversity of sulfatases in the genus Rhodopirellula.</title>
        <authorList>
            <person name="Wegner C.E."/>
            <person name="Richter-Heitmann T."/>
            <person name="Klindworth A."/>
            <person name="Klockow C."/>
            <person name="Richter M."/>
            <person name="Achstetter T."/>
            <person name="Glockner F.O."/>
            <person name="Harder J."/>
        </authorList>
    </citation>
    <scope>NUCLEOTIDE SEQUENCE [LARGE SCALE GENOMIC DNA]</scope>
    <source>
        <strain evidence="1 2">SM41</strain>
    </source>
</reference>
<accession>M5UF08</accession>
<dbReference type="AlphaFoldDB" id="M5UF08"/>
<evidence type="ECO:0000313" key="1">
    <source>
        <dbReference type="EMBL" id="EMI56431.1"/>
    </source>
</evidence>
<protein>
    <submittedName>
        <fullName evidence="1">Uncharacterized protein</fullName>
    </submittedName>
</protein>
<keyword evidence="2" id="KW-1185">Reference proteome</keyword>
<dbReference type="EMBL" id="ANOH01000147">
    <property type="protein sequence ID" value="EMI56431.1"/>
    <property type="molecule type" value="Genomic_DNA"/>
</dbReference>
<sequence>MMFLRVLASPPATVASRTRPWGPEQRADFSAAGQILITLRQRRMASAFLRDADSENAAHDRDDHSGF</sequence>
<evidence type="ECO:0000313" key="2">
    <source>
        <dbReference type="Proteomes" id="UP000011885"/>
    </source>
</evidence>
<comment type="caution">
    <text evidence="1">The sequence shown here is derived from an EMBL/GenBank/DDBJ whole genome shotgun (WGS) entry which is preliminary data.</text>
</comment>
<dbReference type="PATRIC" id="fig|1263870.3.peg.2269"/>
<proteinExistence type="predicted"/>
<organism evidence="1 2">
    <name type="scientific">Rhodopirellula sallentina SM41</name>
    <dbReference type="NCBI Taxonomy" id="1263870"/>
    <lineage>
        <taxon>Bacteria</taxon>
        <taxon>Pseudomonadati</taxon>
        <taxon>Planctomycetota</taxon>
        <taxon>Planctomycetia</taxon>
        <taxon>Pirellulales</taxon>
        <taxon>Pirellulaceae</taxon>
        <taxon>Rhodopirellula</taxon>
    </lineage>
</organism>